<dbReference type="PROSITE" id="PS51462">
    <property type="entry name" value="NUDIX"/>
    <property type="match status" value="1"/>
</dbReference>
<feature type="domain" description="Nudix hydrolase" evidence="2">
    <location>
        <begin position="95"/>
        <end position="236"/>
    </location>
</feature>
<organism evidence="3 4">
    <name type="scientific">Tetraparma gracilis</name>
    <dbReference type="NCBI Taxonomy" id="2962635"/>
    <lineage>
        <taxon>Eukaryota</taxon>
        <taxon>Sar</taxon>
        <taxon>Stramenopiles</taxon>
        <taxon>Ochrophyta</taxon>
        <taxon>Bolidophyceae</taxon>
        <taxon>Parmales</taxon>
        <taxon>Triparmaceae</taxon>
        <taxon>Tetraparma</taxon>
    </lineage>
</organism>
<keyword evidence="1" id="KW-0812">Transmembrane</keyword>
<evidence type="ECO:0000259" key="2">
    <source>
        <dbReference type="PROSITE" id="PS51462"/>
    </source>
</evidence>
<sequence length="243" mass="27476">MSLTRTLTRLPVTHPRSSALAVTAVASFFLGSFLTTQLFLLARRSRRLSDRDNAGASREQQDLSLFYGDERQLTRIERNNSHLPDAFYGEYVHNCIVSCVDLVIVRQLYTGAKQCLLVERKDEPAKGKWWFPGGRQFKGETFFKAAERKCVSETGLKGVATQVLGVWNTFFDTSAWDIKGINGTQTVNVAVYLEVPDNSEVILDSTSGRFRWIDVDPEENSDEDEYTLAVLRRIKAYAGTFSR</sequence>
<dbReference type="SUPFAM" id="SSF55811">
    <property type="entry name" value="Nudix"/>
    <property type="match status" value="1"/>
</dbReference>
<keyword evidence="1" id="KW-0472">Membrane</keyword>
<evidence type="ECO:0000313" key="4">
    <source>
        <dbReference type="Proteomes" id="UP001165060"/>
    </source>
</evidence>
<dbReference type="PANTHER" id="PTHR43736">
    <property type="entry name" value="ADP-RIBOSE PYROPHOSPHATASE"/>
    <property type="match status" value="1"/>
</dbReference>
<dbReference type="Gene3D" id="3.90.79.10">
    <property type="entry name" value="Nucleoside Triphosphate Pyrophosphohydrolase"/>
    <property type="match status" value="1"/>
</dbReference>
<dbReference type="InterPro" id="IPR000086">
    <property type="entry name" value="NUDIX_hydrolase_dom"/>
</dbReference>
<proteinExistence type="predicted"/>
<dbReference type="Pfam" id="PF00293">
    <property type="entry name" value="NUDIX"/>
    <property type="match status" value="1"/>
</dbReference>
<name>A0ABQ6NB28_9STRA</name>
<accession>A0ABQ6NB28</accession>
<reference evidence="3 4" key="1">
    <citation type="journal article" date="2023" name="Commun. Biol.">
        <title>Genome analysis of Parmales, the sister group of diatoms, reveals the evolutionary specialization of diatoms from phago-mixotrophs to photoautotrophs.</title>
        <authorList>
            <person name="Ban H."/>
            <person name="Sato S."/>
            <person name="Yoshikawa S."/>
            <person name="Yamada K."/>
            <person name="Nakamura Y."/>
            <person name="Ichinomiya M."/>
            <person name="Sato N."/>
            <person name="Blanc-Mathieu R."/>
            <person name="Endo H."/>
            <person name="Kuwata A."/>
            <person name="Ogata H."/>
        </authorList>
    </citation>
    <scope>NUCLEOTIDE SEQUENCE [LARGE SCALE GENOMIC DNA]</scope>
</reference>
<feature type="transmembrane region" description="Helical" evidence="1">
    <location>
        <begin position="20"/>
        <end position="41"/>
    </location>
</feature>
<dbReference type="Proteomes" id="UP001165060">
    <property type="component" value="Unassembled WGS sequence"/>
</dbReference>
<evidence type="ECO:0000256" key="1">
    <source>
        <dbReference type="SAM" id="Phobius"/>
    </source>
</evidence>
<gene>
    <name evidence="3" type="ORF">TeGR_g8920</name>
</gene>
<protein>
    <recommendedName>
        <fullName evidence="2">Nudix hydrolase domain-containing protein</fullName>
    </recommendedName>
</protein>
<comment type="caution">
    <text evidence="3">The sequence shown here is derived from an EMBL/GenBank/DDBJ whole genome shotgun (WGS) entry which is preliminary data.</text>
</comment>
<keyword evidence="1" id="KW-1133">Transmembrane helix</keyword>
<dbReference type="EMBL" id="BRYB01006650">
    <property type="protein sequence ID" value="GMI54228.1"/>
    <property type="molecule type" value="Genomic_DNA"/>
</dbReference>
<dbReference type="PANTHER" id="PTHR43736:SF1">
    <property type="entry name" value="DIHYDRONEOPTERIN TRIPHOSPHATE DIPHOSPHATASE"/>
    <property type="match status" value="1"/>
</dbReference>
<evidence type="ECO:0000313" key="3">
    <source>
        <dbReference type="EMBL" id="GMI54228.1"/>
    </source>
</evidence>
<dbReference type="InterPro" id="IPR015797">
    <property type="entry name" value="NUDIX_hydrolase-like_dom_sf"/>
</dbReference>
<keyword evidence="4" id="KW-1185">Reference proteome</keyword>